<evidence type="ECO:0000313" key="2">
    <source>
        <dbReference type="Proteomes" id="UP000037594"/>
    </source>
</evidence>
<dbReference type="EMBL" id="LFOD01000012">
    <property type="protein sequence ID" value="KMV17597.1"/>
    <property type="molecule type" value="Genomic_DNA"/>
</dbReference>
<dbReference type="OrthoDB" id="4762400at2"/>
<comment type="caution">
    <text evidence="1">The sequence shown here is derived from an EMBL/GenBank/DDBJ whole genome shotgun (WGS) entry which is preliminary data.</text>
</comment>
<organism evidence="1 2">
    <name type="scientific">Mycolicibacterium conceptionense</name>
    <dbReference type="NCBI Taxonomy" id="451644"/>
    <lineage>
        <taxon>Bacteria</taxon>
        <taxon>Bacillati</taxon>
        <taxon>Actinomycetota</taxon>
        <taxon>Actinomycetes</taxon>
        <taxon>Mycobacteriales</taxon>
        <taxon>Mycobacteriaceae</taxon>
        <taxon>Mycolicibacterium</taxon>
    </lineage>
</organism>
<accession>A0A0J8U9B2</accession>
<dbReference type="PATRIC" id="fig|451644.5.peg.3110"/>
<name>A0A0J8U9B2_9MYCO</name>
<gene>
    <name evidence="1" type="ORF">ACT17_15025</name>
</gene>
<dbReference type="AlphaFoldDB" id="A0A0J8U9B2"/>
<dbReference type="Proteomes" id="UP000037594">
    <property type="component" value="Unassembled WGS sequence"/>
</dbReference>
<dbReference type="RefSeq" id="WP_048895945.1">
    <property type="nucleotide sequence ID" value="NZ_LFOD01000012.1"/>
</dbReference>
<protein>
    <submittedName>
        <fullName evidence="1">Uncharacterized protein</fullName>
    </submittedName>
</protein>
<sequence length="79" mass="8542">MADITDTSLELFLDYARDAGNWSGTPLIGGNVGGSKEDRGNLTQLKRAGLITTFEWEGDKWVDFTDAGRALAAEHGVEL</sequence>
<proteinExistence type="predicted"/>
<evidence type="ECO:0000313" key="1">
    <source>
        <dbReference type="EMBL" id="KMV17597.1"/>
    </source>
</evidence>
<reference evidence="1 2" key="1">
    <citation type="submission" date="2015-06" db="EMBL/GenBank/DDBJ databases">
        <title>Genome sequence of Mycobacterium conceptionense strain MLE.</title>
        <authorList>
            <person name="Greninger A.L."/>
            <person name="Cunningham G."/>
            <person name="Chiu C.Y."/>
            <person name="Miller S."/>
        </authorList>
    </citation>
    <scope>NUCLEOTIDE SEQUENCE [LARGE SCALE GENOMIC DNA]</scope>
    <source>
        <strain evidence="1 2">MLE</strain>
    </source>
</reference>